<keyword evidence="6" id="KW-1185">Reference proteome</keyword>
<dbReference type="InterPro" id="IPR020472">
    <property type="entry name" value="WD40_PAC1"/>
</dbReference>
<evidence type="ECO:0000313" key="6">
    <source>
        <dbReference type="Proteomes" id="UP000054279"/>
    </source>
</evidence>
<feature type="repeat" description="WD" evidence="3">
    <location>
        <begin position="915"/>
        <end position="956"/>
    </location>
</feature>
<accession>A0A0C9V928</accession>
<dbReference type="Proteomes" id="UP000054279">
    <property type="component" value="Unassembled WGS sequence"/>
</dbReference>
<keyword evidence="1 3" id="KW-0853">WD repeat</keyword>
<dbReference type="CDD" id="cd00200">
    <property type="entry name" value="WD40"/>
    <property type="match status" value="1"/>
</dbReference>
<dbReference type="PROSITE" id="PS50082">
    <property type="entry name" value="WD_REPEATS_2"/>
    <property type="match status" value="6"/>
</dbReference>
<dbReference type="InterPro" id="IPR015943">
    <property type="entry name" value="WD40/YVTN_repeat-like_dom_sf"/>
</dbReference>
<dbReference type="HOGENOM" id="CLU_000288_6_3_1"/>
<keyword evidence="2" id="KW-0677">Repeat</keyword>
<dbReference type="Gene3D" id="3.40.50.300">
    <property type="entry name" value="P-loop containing nucleotide triphosphate hydrolases"/>
    <property type="match status" value="1"/>
</dbReference>
<feature type="repeat" description="WD" evidence="3">
    <location>
        <begin position="1130"/>
        <end position="1171"/>
    </location>
</feature>
<dbReference type="PROSITE" id="PS50294">
    <property type="entry name" value="WD_REPEATS_REGION"/>
    <property type="match status" value="6"/>
</dbReference>
<dbReference type="PRINTS" id="PR00320">
    <property type="entry name" value="GPROTEINBRPT"/>
</dbReference>
<dbReference type="PANTHER" id="PTHR45333:SF1">
    <property type="entry name" value="CHROMOSOME UNDETERMINED SCAFFOLD_625, WHOLE GENOME SHOTGUN SEQUENCE"/>
    <property type="match status" value="1"/>
</dbReference>
<dbReference type="Gene3D" id="2.130.10.10">
    <property type="entry name" value="YVTN repeat-like/Quinoprotein amine dehydrogenase"/>
    <property type="match status" value="2"/>
</dbReference>
<dbReference type="PROSITE" id="PS00678">
    <property type="entry name" value="WD_REPEATS_1"/>
    <property type="match status" value="4"/>
</dbReference>
<evidence type="ECO:0000256" key="1">
    <source>
        <dbReference type="ARBA" id="ARBA00022574"/>
    </source>
</evidence>
<feature type="repeat" description="WD" evidence="3">
    <location>
        <begin position="1044"/>
        <end position="1085"/>
    </location>
</feature>
<evidence type="ECO:0000259" key="4">
    <source>
        <dbReference type="Pfam" id="PF24883"/>
    </source>
</evidence>
<feature type="repeat" description="WD" evidence="3">
    <location>
        <begin position="1001"/>
        <end position="1042"/>
    </location>
</feature>
<dbReference type="InterPro" id="IPR036322">
    <property type="entry name" value="WD40_repeat_dom_sf"/>
</dbReference>
<feature type="repeat" description="WD" evidence="3">
    <location>
        <begin position="1087"/>
        <end position="1128"/>
    </location>
</feature>
<dbReference type="InterPro" id="IPR001680">
    <property type="entry name" value="WD40_rpt"/>
</dbReference>
<dbReference type="Pfam" id="PF00400">
    <property type="entry name" value="WD40"/>
    <property type="match status" value="6"/>
</dbReference>
<dbReference type="PANTHER" id="PTHR45333">
    <property type="entry name" value="MEMBRANE PROTEIN-RELATED"/>
    <property type="match status" value="1"/>
</dbReference>
<protein>
    <recommendedName>
        <fullName evidence="4">Nephrocystin 3-like N-terminal domain-containing protein</fullName>
    </recommendedName>
</protein>
<evidence type="ECO:0000256" key="3">
    <source>
        <dbReference type="PROSITE-ProRule" id="PRU00221"/>
    </source>
</evidence>
<dbReference type="SMART" id="SM00320">
    <property type="entry name" value="WD40"/>
    <property type="match status" value="7"/>
</dbReference>
<dbReference type="SUPFAM" id="SSF52540">
    <property type="entry name" value="P-loop containing nucleoside triphosphate hydrolases"/>
    <property type="match status" value="1"/>
</dbReference>
<dbReference type="OrthoDB" id="538223at2759"/>
<dbReference type="InterPro" id="IPR019775">
    <property type="entry name" value="WD40_repeat_CS"/>
</dbReference>
<dbReference type="SUPFAM" id="SSF50978">
    <property type="entry name" value="WD40 repeat-like"/>
    <property type="match status" value="1"/>
</dbReference>
<reference evidence="5 6" key="1">
    <citation type="submission" date="2014-06" db="EMBL/GenBank/DDBJ databases">
        <title>Evolutionary Origins and Diversification of the Mycorrhizal Mutualists.</title>
        <authorList>
            <consortium name="DOE Joint Genome Institute"/>
            <consortium name="Mycorrhizal Genomics Consortium"/>
            <person name="Kohler A."/>
            <person name="Kuo A."/>
            <person name="Nagy L.G."/>
            <person name="Floudas D."/>
            <person name="Copeland A."/>
            <person name="Barry K.W."/>
            <person name="Cichocki N."/>
            <person name="Veneault-Fourrey C."/>
            <person name="LaButti K."/>
            <person name="Lindquist E.A."/>
            <person name="Lipzen A."/>
            <person name="Lundell T."/>
            <person name="Morin E."/>
            <person name="Murat C."/>
            <person name="Riley R."/>
            <person name="Ohm R."/>
            <person name="Sun H."/>
            <person name="Tunlid A."/>
            <person name="Henrissat B."/>
            <person name="Grigoriev I.V."/>
            <person name="Hibbett D.S."/>
            <person name="Martin F."/>
        </authorList>
    </citation>
    <scope>NUCLEOTIDE SEQUENCE [LARGE SCALE GENOMIC DNA]</scope>
    <source>
        <strain evidence="5 6">SS14</strain>
    </source>
</reference>
<feature type="repeat" description="WD" evidence="3">
    <location>
        <begin position="958"/>
        <end position="992"/>
    </location>
</feature>
<evidence type="ECO:0000256" key="2">
    <source>
        <dbReference type="ARBA" id="ARBA00022737"/>
    </source>
</evidence>
<name>A0A0C9V928_SPHS4</name>
<proteinExistence type="predicted"/>
<dbReference type="Pfam" id="PF24883">
    <property type="entry name" value="NPHP3_N"/>
    <property type="match status" value="1"/>
</dbReference>
<dbReference type="InterPro" id="IPR027417">
    <property type="entry name" value="P-loop_NTPase"/>
</dbReference>
<sequence length="1298" mass="144107">MKGITIEVKRVTGLPSVTGLKPDYYIILNVNGISKSTKKVGQKDRMVKWDEKLIFNMEITPSSEFSLNLRRTSRMIGKQDHDIDTFRNNVADLISDATKKKGILKGEDNGASLQVLLIFGAVDIRTEMVTQVKDAQRRIAASSLGDSPIVDTISSSVDIISKGGSSTVAMINTWNPVWTKFNAFVELAEKISEIHPYAKIASSVLLSAYHVWKAQKERDSNMFKLLQTIHDFSNFVHDAAPTEIVPQQQRILQQIMEQIIDCSQFISGYCENSSFALKAVKHIFSDVDDAVKKYAASFVKLQGAFSDAAILSTQLGVIKLTVDVINITASLADLHSDVNLNDMPYAEGARYKSGKSCIQGTRVKILDAITQWAFKDDLNSHICLLLGPAGAGKSAIAHSVAHIFDGLGRLGSSFCFVRGDTSRRLQLYLPTLARDLAHRDPHIKKSLGRVIEDPSLRKTDDLGDQFDHFITQTVQGCSVIGPILIVIDALDECGDGKPRKEFFKLLTSPEKMKKLPSNFRIFITSRPDQDVQELSSGMHILQLEDEQYKENTNNDIFSFVCHELLGPPPLKYITEDHCYQVVNKSEGLFQWASVACQFVQDAADRAQSPAKAMKQILASGSGLYKLYINTLSNKFKDINDPSWNHQFKRVIGFVLGVYKPLPRTSLILLLELAFGEEIADEMNFILLHLGSLFNGIGNTSAAVSPIHTSVRDFFTSATDSGVFFINTEEHHLDISLGLLHVLITQLCFNICHIETSYNQNSDIKELKEAIQDKISPELSYACEFLAAHLRKLSDADKQDKRIQPLLKEFLEKKLLFWFEALGLLKKIDCAIFCLLEILPLVKFDTKLESLSRDAIKFIRMASSVIEEATPHLYLSGFNFIPENSILYKHFSGCFSQRARVSTSQEAQWPVLEVMLTGHTISATSVIFSPDGQRVVSGSDDNTIRIWNAHTGELVSSLFEGHTDFVTSVAFSPDGQRMVLGSSDNTIMIWNIDMGELGSGPSEGHTDWVTSVAFSPDGQRVVSGSHDKTIRIWNAHTGELVLEPFAGHTSIVTSVAFSPDGQRVVSGSDDNTIRIWTAHTGELVSEPFEGHTDWVTSVAFSPDGQRVVSGSYDNTIRIWNAHTGELVSGPFEGYIDPVSSVAFSSDGQRVVSRSGDRTIRIWNAHTGELVSGLFQGHSEELTSVTFSLDTQRLGSGSHNSLSQSLKTFDYIISFSPNKQHGINLLSLSESITSLDSISFNRDTGWILGPNNELILWIPFSYRERLWPPHCLVVIGLDVVDLDLSQSVHGPSWTDCWKDQ</sequence>
<gene>
    <name evidence="5" type="ORF">M422DRAFT_783011</name>
</gene>
<feature type="domain" description="Nephrocystin 3-like N-terminal" evidence="4">
    <location>
        <begin position="369"/>
        <end position="526"/>
    </location>
</feature>
<organism evidence="5 6">
    <name type="scientific">Sphaerobolus stellatus (strain SS14)</name>
    <dbReference type="NCBI Taxonomy" id="990650"/>
    <lineage>
        <taxon>Eukaryota</taxon>
        <taxon>Fungi</taxon>
        <taxon>Dikarya</taxon>
        <taxon>Basidiomycota</taxon>
        <taxon>Agaricomycotina</taxon>
        <taxon>Agaricomycetes</taxon>
        <taxon>Phallomycetidae</taxon>
        <taxon>Geastrales</taxon>
        <taxon>Sphaerobolaceae</taxon>
        <taxon>Sphaerobolus</taxon>
    </lineage>
</organism>
<dbReference type="InterPro" id="IPR056884">
    <property type="entry name" value="NPHP3-like_N"/>
</dbReference>
<evidence type="ECO:0000313" key="5">
    <source>
        <dbReference type="EMBL" id="KIJ33960.1"/>
    </source>
</evidence>
<dbReference type="EMBL" id="KN837205">
    <property type="protein sequence ID" value="KIJ33960.1"/>
    <property type="molecule type" value="Genomic_DNA"/>
</dbReference>